<evidence type="ECO:0000256" key="3">
    <source>
        <dbReference type="ARBA" id="ARBA00022692"/>
    </source>
</evidence>
<dbReference type="Proteomes" id="UP001205337">
    <property type="component" value="Unassembled WGS sequence"/>
</dbReference>
<keyword evidence="3 8" id="KW-0812">Transmembrane</keyword>
<dbReference type="NCBIfam" id="TIGR03462">
    <property type="entry name" value="CarR_dom_SF"/>
    <property type="match status" value="1"/>
</dbReference>
<sequence>MNLLYLAALLVSIAGMVVLDARFRLFLWRSPGTALVTLAIGVGMLLVADAIGIALGVFGIGDTPYLSGIVLAPHLPLEEPFFLLFLCQLTMVVHELVRRIRAPRRTEG</sequence>
<evidence type="ECO:0000256" key="2">
    <source>
        <dbReference type="ARBA" id="ARBA00004829"/>
    </source>
</evidence>
<organism evidence="9 10">
    <name type="scientific">Protaetiibacter mangrovi</name>
    <dbReference type="NCBI Taxonomy" id="2970926"/>
    <lineage>
        <taxon>Bacteria</taxon>
        <taxon>Bacillati</taxon>
        <taxon>Actinomycetota</taxon>
        <taxon>Actinomycetes</taxon>
        <taxon>Micrococcales</taxon>
        <taxon>Microbacteriaceae</taxon>
        <taxon>Protaetiibacter</taxon>
    </lineage>
</organism>
<feature type="transmembrane region" description="Helical" evidence="8">
    <location>
        <begin position="80"/>
        <end position="97"/>
    </location>
</feature>
<keyword evidence="5 8" id="KW-1133">Transmembrane helix</keyword>
<dbReference type="RefSeq" id="WP_258799556.1">
    <property type="nucleotide sequence ID" value="NZ_JANTHX010000008.1"/>
</dbReference>
<evidence type="ECO:0000313" key="9">
    <source>
        <dbReference type="EMBL" id="MCS0500397.1"/>
    </source>
</evidence>
<feature type="transmembrane region" description="Helical" evidence="8">
    <location>
        <begin position="35"/>
        <end position="60"/>
    </location>
</feature>
<keyword evidence="6 8" id="KW-0472">Membrane</keyword>
<proteinExistence type="predicted"/>
<protein>
    <submittedName>
        <fullName evidence="9">Lycopene cyclase domain-containing protein</fullName>
    </submittedName>
</protein>
<name>A0ABT1ZI72_9MICO</name>
<evidence type="ECO:0000256" key="6">
    <source>
        <dbReference type="ARBA" id="ARBA00023136"/>
    </source>
</evidence>
<comment type="pathway">
    <text evidence="2">Carotenoid biosynthesis.</text>
</comment>
<comment type="caution">
    <text evidence="9">The sequence shown here is derived from an EMBL/GenBank/DDBJ whole genome shotgun (WGS) entry which is preliminary data.</text>
</comment>
<keyword evidence="4" id="KW-0125">Carotenoid biosynthesis</keyword>
<keyword evidence="10" id="KW-1185">Reference proteome</keyword>
<evidence type="ECO:0000256" key="7">
    <source>
        <dbReference type="ARBA" id="ARBA00023235"/>
    </source>
</evidence>
<keyword evidence="7" id="KW-0413">Isomerase</keyword>
<evidence type="ECO:0000256" key="5">
    <source>
        <dbReference type="ARBA" id="ARBA00022989"/>
    </source>
</evidence>
<evidence type="ECO:0000256" key="4">
    <source>
        <dbReference type="ARBA" id="ARBA00022746"/>
    </source>
</evidence>
<dbReference type="EMBL" id="JANTHX010000008">
    <property type="protein sequence ID" value="MCS0500397.1"/>
    <property type="molecule type" value="Genomic_DNA"/>
</dbReference>
<evidence type="ECO:0000256" key="8">
    <source>
        <dbReference type="SAM" id="Phobius"/>
    </source>
</evidence>
<evidence type="ECO:0000313" key="10">
    <source>
        <dbReference type="Proteomes" id="UP001205337"/>
    </source>
</evidence>
<comment type="subcellular location">
    <subcellularLocation>
        <location evidence="1">Membrane</location>
        <topology evidence="1">Multi-pass membrane protein</topology>
    </subcellularLocation>
</comment>
<feature type="transmembrane region" description="Helical" evidence="8">
    <location>
        <begin position="6"/>
        <end position="23"/>
    </location>
</feature>
<evidence type="ECO:0000256" key="1">
    <source>
        <dbReference type="ARBA" id="ARBA00004141"/>
    </source>
</evidence>
<dbReference type="InterPro" id="IPR017825">
    <property type="entry name" value="Lycopene_cyclase_dom"/>
</dbReference>
<accession>A0ABT1ZI72</accession>
<gene>
    <name evidence="9" type="ORF">NUH29_12650</name>
</gene>
<reference evidence="9 10" key="1">
    <citation type="submission" date="2022-08" db="EMBL/GenBank/DDBJ databases">
        <authorList>
            <person name="Li F."/>
        </authorList>
    </citation>
    <scope>NUCLEOTIDE SEQUENCE [LARGE SCALE GENOMIC DNA]</scope>
    <source>
        <strain evidence="9 10">10F1B-8-1</strain>
    </source>
</reference>